<dbReference type="EMBL" id="JNBR01000599">
    <property type="protein sequence ID" value="OQR90607.1"/>
    <property type="molecule type" value="Genomic_DNA"/>
</dbReference>
<accession>A0A1V9YY73</accession>
<reference evidence="3 4" key="1">
    <citation type="journal article" date="2014" name="Genome Biol. Evol.">
        <title>The secreted proteins of Achlya hypogyna and Thraustotheca clavata identify the ancestral oomycete secretome and reveal gene acquisitions by horizontal gene transfer.</title>
        <authorList>
            <person name="Misner I."/>
            <person name="Blouin N."/>
            <person name="Leonard G."/>
            <person name="Richards T.A."/>
            <person name="Lane C.E."/>
        </authorList>
    </citation>
    <scope>NUCLEOTIDE SEQUENCE [LARGE SCALE GENOMIC DNA]</scope>
    <source>
        <strain evidence="3 4">ATCC 48635</strain>
    </source>
</reference>
<name>A0A1V9YY73_ACHHY</name>
<dbReference type="PROSITE" id="PS50020">
    <property type="entry name" value="WW_DOMAIN_2"/>
    <property type="match status" value="1"/>
</dbReference>
<feature type="domain" description="WW" evidence="2">
    <location>
        <begin position="312"/>
        <end position="346"/>
    </location>
</feature>
<dbReference type="Proteomes" id="UP000243579">
    <property type="component" value="Unassembled WGS sequence"/>
</dbReference>
<protein>
    <recommendedName>
        <fullName evidence="2">WW domain-containing protein</fullName>
    </recommendedName>
</protein>
<comment type="caution">
    <text evidence="3">The sequence shown here is derived from an EMBL/GenBank/DDBJ whole genome shotgun (WGS) entry which is preliminary data.</text>
</comment>
<gene>
    <name evidence="3" type="ORF">ACHHYP_20213</name>
</gene>
<sequence>MYSFQINSATCTGALRSGNAATRGGLGSPSHAFSDDEQECLEHVARALQAAVSSGGLPPTAERCYIAPNGTAVADHVYSQAVATTTELQRLCNQTDQVASLQAEVQALHVRRYSGIWIKYHQAQGFRTWKAFTNIRRQEAAAAAHRGAAFGLWWRLHSRRSRRRHLQLGFMTWRRHNDATYRTQKYRLRVESDVNRWLRLRLAWQQWAHLCLRRRLLVVTHRTSERVCRALLGGVAKRVVAGAWRSWQREALRRGRLLKIMLQQARGCQRRALGVWRVFSRHVFPLHSVGAKRIQRWLLRRQRHLVWTTWSTGAATAWKERWSDVHQRPYFENVWTSQVQWVSPHPAPPVQTQLVQACALLLQWSSKVLPRRRRRAWAQWRSTVAHDRWKSRLRLFFNWRTSAVMIKALRKMQHQVTSSRAGAIATAASHVARIHAWYVWKQLASSSSTRCACGQGGVTALFGSRTLGVEGGASAWSEQRYPTPRSPSDSLGGLPRHSSQVDRAKAV</sequence>
<organism evidence="3 4">
    <name type="scientific">Achlya hypogyna</name>
    <name type="common">Oomycete</name>
    <name type="synonym">Protoachlya hypogyna</name>
    <dbReference type="NCBI Taxonomy" id="1202772"/>
    <lineage>
        <taxon>Eukaryota</taxon>
        <taxon>Sar</taxon>
        <taxon>Stramenopiles</taxon>
        <taxon>Oomycota</taxon>
        <taxon>Saprolegniomycetes</taxon>
        <taxon>Saprolegniales</taxon>
        <taxon>Achlyaceae</taxon>
        <taxon>Achlya</taxon>
    </lineage>
</organism>
<evidence type="ECO:0000313" key="3">
    <source>
        <dbReference type="EMBL" id="OQR90607.1"/>
    </source>
</evidence>
<evidence type="ECO:0000259" key="2">
    <source>
        <dbReference type="PROSITE" id="PS50020"/>
    </source>
</evidence>
<evidence type="ECO:0000256" key="1">
    <source>
        <dbReference type="SAM" id="MobiDB-lite"/>
    </source>
</evidence>
<keyword evidence="4" id="KW-1185">Reference proteome</keyword>
<evidence type="ECO:0000313" key="4">
    <source>
        <dbReference type="Proteomes" id="UP000243579"/>
    </source>
</evidence>
<dbReference type="InterPro" id="IPR001202">
    <property type="entry name" value="WW_dom"/>
</dbReference>
<proteinExistence type="predicted"/>
<dbReference type="Gene3D" id="2.20.70.10">
    <property type="match status" value="1"/>
</dbReference>
<dbReference type="AlphaFoldDB" id="A0A1V9YY73"/>
<feature type="region of interest" description="Disordered" evidence="1">
    <location>
        <begin position="473"/>
        <end position="507"/>
    </location>
</feature>